<comment type="caution">
    <text evidence="1">The sequence shown here is derived from an EMBL/GenBank/DDBJ whole genome shotgun (WGS) entry which is preliminary data.</text>
</comment>
<organism evidence="1 2">
    <name type="scientific">Thelephora ganbajun</name>
    <name type="common">Ganba fungus</name>
    <dbReference type="NCBI Taxonomy" id="370292"/>
    <lineage>
        <taxon>Eukaryota</taxon>
        <taxon>Fungi</taxon>
        <taxon>Dikarya</taxon>
        <taxon>Basidiomycota</taxon>
        <taxon>Agaricomycotina</taxon>
        <taxon>Agaricomycetes</taxon>
        <taxon>Thelephorales</taxon>
        <taxon>Thelephoraceae</taxon>
        <taxon>Thelephora</taxon>
    </lineage>
</organism>
<keyword evidence="2" id="KW-1185">Reference proteome</keyword>
<sequence length="308" mass="34173">MLASVSRVVRRRQPGSAQQWLSTSPVRKQLHSSSAGEAAVQEGAKSQPESETGRNAREDPSYEQWLATIGRQYKRTDRRNWLGGSVPFPLNPSFKPPTPLSDARRQHIFDQFILDPKVNNARALASRHGISIKRVDAILRLKGLEASWKKGKGLQTGFSAGMESLLGVHDTPSLSAAQELGVDAVEADLQDQDDLRGQLRDRYVRNFWEPVVEGVDPVVPGVLEHARQTAAKHVQAAEDAKSDPKILGRDNDNPPKVQLLPSGNTPGRPMIEFVDVGGKFINVKEHTIRARERARRRAVKDKKKVQIS</sequence>
<reference evidence="1" key="2">
    <citation type="journal article" date="2020" name="Nat. Commun.">
        <title>Large-scale genome sequencing of mycorrhizal fungi provides insights into the early evolution of symbiotic traits.</title>
        <authorList>
            <person name="Miyauchi S."/>
            <person name="Kiss E."/>
            <person name="Kuo A."/>
            <person name="Drula E."/>
            <person name="Kohler A."/>
            <person name="Sanchez-Garcia M."/>
            <person name="Morin E."/>
            <person name="Andreopoulos B."/>
            <person name="Barry K.W."/>
            <person name="Bonito G."/>
            <person name="Buee M."/>
            <person name="Carver A."/>
            <person name="Chen C."/>
            <person name="Cichocki N."/>
            <person name="Clum A."/>
            <person name="Culley D."/>
            <person name="Crous P.W."/>
            <person name="Fauchery L."/>
            <person name="Girlanda M."/>
            <person name="Hayes R.D."/>
            <person name="Keri Z."/>
            <person name="LaButti K."/>
            <person name="Lipzen A."/>
            <person name="Lombard V."/>
            <person name="Magnuson J."/>
            <person name="Maillard F."/>
            <person name="Murat C."/>
            <person name="Nolan M."/>
            <person name="Ohm R.A."/>
            <person name="Pangilinan J."/>
            <person name="Pereira M.F."/>
            <person name="Perotto S."/>
            <person name="Peter M."/>
            <person name="Pfister S."/>
            <person name="Riley R."/>
            <person name="Sitrit Y."/>
            <person name="Stielow J.B."/>
            <person name="Szollosi G."/>
            <person name="Zifcakova L."/>
            <person name="Stursova M."/>
            <person name="Spatafora J.W."/>
            <person name="Tedersoo L."/>
            <person name="Vaario L.M."/>
            <person name="Yamada A."/>
            <person name="Yan M."/>
            <person name="Wang P."/>
            <person name="Xu J."/>
            <person name="Bruns T."/>
            <person name="Baldrian P."/>
            <person name="Vilgalys R."/>
            <person name="Dunand C."/>
            <person name="Henrissat B."/>
            <person name="Grigoriev I.V."/>
            <person name="Hibbett D."/>
            <person name="Nagy L.G."/>
            <person name="Martin F.M."/>
        </authorList>
    </citation>
    <scope>NUCLEOTIDE SEQUENCE</scope>
    <source>
        <strain evidence="1">P2</strain>
    </source>
</reference>
<dbReference type="Proteomes" id="UP000886501">
    <property type="component" value="Unassembled WGS sequence"/>
</dbReference>
<gene>
    <name evidence="1" type="ORF">BDM02DRAFT_3122702</name>
</gene>
<accession>A0ACB6Z3K0</accession>
<reference evidence="1" key="1">
    <citation type="submission" date="2019-10" db="EMBL/GenBank/DDBJ databases">
        <authorList>
            <consortium name="DOE Joint Genome Institute"/>
            <person name="Kuo A."/>
            <person name="Miyauchi S."/>
            <person name="Kiss E."/>
            <person name="Drula E."/>
            <person name="Kohler A."/>
            <person name="Sanchez-Garcia M."/>
            <person name="Andreopoulos B."/>
            <person name="Barry K.W."/>
            <person name="Bonito G."/>
            <person name="Buee M."/>
            <person name="Carver A."/>
            <person name="Chen C."/>
            <person name="Cichocki N."/>
            <person name="Clum A."/>
            <person name="Culley D."/>
            <person name="Crous P.W."/>
            <person name="Fauchery L."/>
            <person name="Girlanda M."/>
            <person name="Hayes R."/>
            <person name="Keri Z."/>
            <person name="Labutti K."/>
            <person name="Lipzen A."/>
            <person name="Lombard V."/>
            <person name="Magnuson J."/>
            <person name="Maillard F."/>
            <person name="Morin E."/>
            <person name="Murat C."/>
            <person name="Nolan M."/>
            <person name="Ohm R."/>
            <person name="Pangilinan J."/>
            <person name="Pereira M."/>
            <person name="Perotto S."/>
            <person name="Peter M."/>
            <person name="Riley R."/>
            <person name="Sitrit Y."/>
            <person name="Stielow B."/>
            <person name="Szollosi G."/>
            <person name="Zifcakova L."/>
            <person name="Stursova M."/>
            <person name="Spatafora J.W."/>
            <person name="Tedersoo L."/>
            <person name="Vaario L.-M."/>
            <person name="Yamada A."/>
            <person name="Yan M."/>
            <person name="Wang P."/>
            <person name="Xu J."/>
            <person name="Bruns T."/>
            <person name="Baldrian P."/>
            <person name="Vilgalys R."/>
            <person name="Henrissat B."/>
            <person name="Grigoriev I.V."/>
            <person name="Hibbett D."/>
            <person name="Nagy L.G."/>
            <person name="Martin F.M."/>
        </authorList>
    </citation>
    <scope>NUCLEOTIDE SEQUENCE</scope>
    <source>
        <strain evidence="1">P2</strain>
    </source>
</reference>
<dbReference type="EMBL" id="MU118173">
    <property type="protein sequence ID" value="KAF9643950.1"/>
    <property type="molecule type" value="Genomic_DNA"/>
</dbReference>
<proteinExistence type="predicted"/>
<evidence type="ECO:0000313" key="1">
    <source>
        <dbReference type="EMBL" id="KAF9643950.1"/>
    </source>
</evidence>
<name>A0ACB6Z3K0_THEGA</name>
<evidence type="ECO:0000313" key="2">
    <source>
        <dbReference type="Proteomes" id="UP000886501"/>
    </source>
</evidence>
<protein>
    <submittedName>
        <fullName evidence="1">Uncharacterized protein</fullName>
    </submittedName>
</protein>